<protein>
    <recommendedName>
        <fullName evidence="3">J domain-containing protein</fullName>
    </recommendedName>
</protein>
<evidence type="ECO:0000259" key="3">
    <source>
        <dbReference type="PROSITE" id="PS50076"/>
    </source>
</evidence>
<dbReference type="GO" id="GO:0042026">
    <property type="term" value="P:protein refolding"/>
    <property type="evidence" value="ECO:0007669"/>
    <property type="project" value="TreeGrafter"/>
</dbReference>
<evidence type="ECO:0000256" key="1">
    <source>
        <dbReference type="SAM" id="Coils"/>
    </source>
</evidence>
<reference evidence="4 5" key="1">
    <citation type="submission" date="2014-11" db="EMBL/GenBank/DDBJ databases">
        <authorList>
            <person name="Zhu J."/>
            <person name="Qi W."/>
            <person name="Song R."/>
        </authorList>
    </citation>
    <scope>NUCLEOTIDE SEQUENCE [LARGE SCALE GENOMIC DNA]</scope>
</reference>
<dbReference type="Gene3D" id="1.10.287.110">
    <property type="entry name" value="DnaJ domain"/>
    <property type="match status" value="1"/>
</dbReference>
<dbReference type="InterPro" id="IPR018253">
    <property type="entry name" value="DnaJ_domain_CS"/>
</dbReference>
<dbReference type="InParanoid" id="A0A0G4EWL3"/>
<organism evidence="4 5">
    <name type="scientific">Vitrella brassicaformis (strain CCMP3155)</name>
    <dbReference type="NCBI Taxonomy" id="1169540"/>
    <lineage>
        <taxon>Eukaryota</taxon>
        <taxon>Sar</taxon>
        <taxon>Alveolata</taxon>
        <taxon>Colpodellida</taxon>
        <taxon>Vitrellaceae</taxon>
        <taxon>Vitrella</taxon>
    </lineage>
</organism>
<dbReference type="EMBL" id="CDMY01000339">
    <property type="protein sequence ID" value="CEM03362.1"/>
    <property type="molecule type" value="Genomic_DNA"/>
</dbReference>
<dbReference type="SMART" id="SM00271">
    <property type="entry name" value="DnaJ"/>
    <property type="match status" value="1"/>
</dbReference>
<dbReference type="VEuPathDB" id="CryptoDB:Vbra_13827"/>
<evidence type="ECO:0000256" key="2">
    <source>
        <dbReference type="SAM" id="MobiDB-lite"/>
    </source>
</evidence>
<keyword evidence="1" id="KW-0175">Coiled coil</keyword>
<feature type="compositionally biased region" description="Pro residues" evidence="2">
    <location>
        <begin position="89"/>
        <end position="109"/>
    </location>
</feature>
<keyword evidence="5" id="KW-1185">Reference proteome</keyword>
<sequence>MSDDGDKAPESFYEVLGVAENADARQIKKAYRRLSADVHPEVDASPEASAKYQLLTEAYETLRDINKRAAYDGRRLREKLTGSAAPITPVTPSPPTPAPAKPPTAPAPEPVTSSPPTAPPSSGAQQPAEMDVSQAMQALGGGSSEGLGRILGEAFKMIASQGANKLLKDVVEFLEDNLTEEGMEAELEEMFLRGNVDEIRKEMNATDNLLEQLRSKCGDLEREKLKADRVVRQFKEKGMGDDLLMKAAKLEDEMKAVEKSAGLKAQIDQLQEYIRKLESRSRILNKKYAELSYFPGGTGRDWNLEEPRERVIPIYGKGEEPPASPSPPPSRARQIEIVDDLSSGEGEGAAKSITVEVASKPRQPQRGQWTGLSDKEAARQATVDLELERLKKQMGLD</sequence>
<dbReference type="OrthoDB" id="10250354at2759"/>
<evidence type="ECO:0000313" key="4">
    <source>
        <dbReference type="EMBL" id="CEM03362.1"/>
    </source>
</evidence>
<feature type="domain" description="J" evidence="3">
    <location>
        <begin position="11"/>
        <end position="75"/>
    </location>
</feature>
<dbReference type="InterPro" id="IPR001623">
    <property type="entry name" value="DnaJ_domain"/>
</dbReference>
<dbReference type="PROSITE" id="PS00636">
    <property type="entry name" value="DNAJ_1"/>
    <property type="match status" value="1"/>
</dbReference>
<dbReference type="CDD" id="cd06257">
    <property type="entry name" value="DnaJ"/>
    <property type="match status" value="1"/>
</dbReference>
<accession>A0A0G4EWL3</accession>
<proteinExistence type="predicted"/>
<feature type="region of interest" description="Disordered" evidence="2">
    <location>
        <begin position="74"/>
        <end position="131"/>
    </location>
</feature>
<dbReference type="InterPro" id="IPR036869">
    <property type="entry name" value="J_dom_sf"/>
</dbReference>
<dbReference type="Proteomes" id="UP000041254">
    <property type="component" value="Unassembled WGS sequence"/>
</dbReference>
<dbReference type="OMA" id="LEFEDLM"/>
<dbReference type="GO" id="GO:0051082">
    <property type="term" value="F:unfolded protein binding"/>
    <property type="evidence" value="ECO:0007669"/>
    <property type="project" value="TreeGrafter"/>
</dbReference>
<evidence type="ECO:0000313" key="5">
    <source>
        <dbReference type="Proteomes" id="UP000041254"/>
    </source>
</evidence>
<feature type="compositionally biased region" description="Low complexity" evidence="2">
    <location>
        <begin position="110"/>
        <end position="128"/>
    </location>
</feature>
<dbReference type="PROSITE" id="PS50076">
    <property type="entry name" value="DNAJ_2"/>
    <property type="match status" value="1"/>
</dbReference>
<dbReference type="SUPFAM" id="SSF46565">
    <property type="entry name" value="Chaperone J-domain"/>
    <property type="match status" value="1"/>
</dbReference>
<name>A0A0G4EWL3_VITBC</name>
<feature type="coiled-coil region" evidence="1">
    <location>
        <begin position="196"/>
        <end position="287"/>
    </location>
</feature>
<feature type="region of interest" description="Disordered" evidence="2">
    <location>
        <begin position="314"/>
        <end position="377"/>
    </location>
</feature>
<dbReference type="GO" id="GO:0005737">
    <property type="term" value="C:cytoplasm"/>
    <property type="evidence" value="ECO:0007669"/>
    <property type="project" value="TreeGrafter"/>
</dbReference>
<dbReference type="Pfam" id="PF00226">
    <property type="entry name" value="DnaJ"/>
    <property type="match status" value="1"/>
</dbReference>
<dbReference type="PRINTS" id="PR00625">
    <property type="entry name" value="JDOMAIN"/>
</dbReference>
<dbReference type="AlphaFoldDB" id="A0A0G4EWL3"/>
<dbReference type="PANTHER" id="PTHR43096">
    <property type="entry name" value="DNAJ HOMOLOG 1, MITOCHONDRIAL-RELATED"/>
    <property type="match status" value="1"/>
</dbReference>
<dbReference type="STRING" id="1169540.A0A0G4EWL3"/>
<gene>
    <name evidence="4" type="ORF">Vbra_13827</name>
</gene>
<dbReference type="PANTHER" id="PTHR43096:SF58">
    <property type="entry name" value="CHAPERONE DNAJ-DOMAIN SUPERFAMILY PROTEIN"/>
    <property type="match status" value="1"/>
</dbReference>